<dbReference type="Gene3D" id="3.30.450.40">
    <property type="match status" value="1"/>
</dbReference>
<dbReference type="NCBIfam" id="TIGR00229">
    <property type="entry name" value="sensory_box"/>
    <property type="match status" value="3"/>
</dbReference>
<dbReference type="Gene3D" id="2.10.70.100">
    <property type="match status" value="1"/>
</dbReference>
<dbReference type="InterPro" id="IPR036890">
    <property type="entry name" value="HATPase_C_sf"/>
</dbReference>
<evidence type="ECO:0000313" key="19">
    <source>
        <dbReference type="EMBL" id="ADU61901.1"/>
    </source>
</evidence>
<dbReference type="InterPro" id="IPR035965">
    <property type="entry name" value="PAS-like_dom_sf"/>
</dbReference>
<dbReference type="HOGENOM" id="CLU_000445_114_44_7"/>
<evidence type="ECO:0000256" key="14">
    <source>
        <dbReference type="ARBA" id="ARBA00023012"/>
    </source>
</evidence>
<dbReference type="PROSITE" id="PS50112">
    <property type="entry name" value="PAS"/>
    <property type="match status" value="3"/>
</dbReference>
<dbReference type="SUPFAM" id="SSF55781">
    <property type="entry name" value="GAF domain-like"/>
    <property type="match status" value="1"/>
</dbReference>
<dbReference type="CDD" id="cd00130">
    <property type="entry name" value="PAS"/>
    <property type="match status" value="3"/>
</dbReference>
<dbReference type="Proteomes" id="UP000002191">
    <property type="component" value="Chromosome"/>
</dbReference>
<accession>E6VRW8</accession>
<dbReference type="EMBL" id="CP002431">
    <property type="protein sequence ID" value="ADU61901.1"/>
    <property type="molecule type" value="Genomic_DNA"/>
</dbReference>
<keyword evidence="9" id="KW-0677">Repeat</keyword>
<evidence type="ECO:0000256" key="5">
    <source>
        <dbReference type="ARBA" id="ARBA00022519"/>
    </source>
</evidence>
<comment type="catalytic activity">
    <reaction evidence="1">
        <text>ATP + protein L-histidine = ADP + protein N-phospho-L-histidine.</text>
        <dbReference type="EC" id="2.7.13.3"/>
    </reaction>
</comment>
<dbReference type="InterPro" id="IPR052162">
    <property type="entry name" value="Sensor_kinase/Photoreceptor"/>
</dbReference>
<dbReference type="Pfam" id="PF00512">
    <property type="entry name" value="HisKA"/>
    <property type="match status" value="1"/>
</dbReference>
<dbReference type="InterPro" id="IPR000700">
    <property type="entry name" value="PAS-assoc_C"/>
</dbReference>
<dbReference type="AlphaFoldDB" id="E6VRW8"/>
<evidence type="ECO:0000256" key="15">
    <source>
        <dbReference type="ARBA" id="ARBA00023136"/>
    </source>
</evidence>
<dbReference type="Gene3D" id="3.30.565.10">
    <property type="entry name" value="Histidine kinase-like ATPase, C-terminal domain"/>
    <property type="match status" value="1"/>
</dbReference>
<evidence type="ECO:0000256" key="2">
    <source>
        <dbReference type="ARBA" id="ARBA00004429"/>
    </source>
</evidence>
<feature type="domain" description="PAC" evidence="18">
    <location>
        <begin position="376"/>
        <end position="428"/>
    </location>
</feature>
<comment type="subcellular location">
    <subcellularLocation>
        <location evidence="2">Cell inner membrane</location>
        <topology evidence="2">Multi-pass membrane protein</topology>
    </subcellularLocation>
</comment>
<evidence type="ECO:0000313" key="20">
    <source>
        <dbReference type="Proteomes" id="UP000002191"/>
    </source>
</evidence>
<keyword evidence="10" id="KW-0547">Nucleotide-binding</keyword>
<evidence type="ECO:0000256" key="12">
    <source>
        <dbReference type="ARBA" id="ARBA00022840"/>
    </source>
</evidence>
<dbReference type="InterPro" id="IPR003661">
    <property type="entry name" value="HisK_dim/P_dom"/>
</dbReference>
<feature type="domain" description="Histidine kinase" evidence="16">
    <location>
        <begin position="636"/>
        <end position="869"/>
    </location>
</feature>
<dbReference type="Pfam" id="PF08447">
    <property type="entry name" value="PAS_3"/>
    <property type="match status" value="1"/>
</dbReference>
<dbReference type="SUPFAM" id="SSF55785">
    <property type="entry name" value="PYP-like sensor domain (PAS domain)"/>
    <property type="match status" value="3"/>
</dbReference>
<dbReference type="KEGG" id="das:Daes_0884"/>
<dbReference type="InterPro" id="IPR000014">
    <property type="entry name" value="PAS"/>
</dbReference>
<dbReference type="Gene3D" id="1.10.287.130">
    <property type="match status" value="1"/>
</dbReference>
<keyword evidence="8" id="KW-0812">Transmembrane</keyword>
<dbReference type="FunFam" id="3.30.450.20:FF:000099">
    <property type="entry name" value="Sensory box sensor histidine kinase"/>
    <property type="match status" value="1"/>
</dbReference>
<dbReference type="FunFam" id="2.10.70.100:FF:000001">
    <property type="entry name" value="Sensory transduction histidine kinase"/>
    <property type="match status" value="1"/>
</dbReference>
<dbReference type="SMART" id="SM00086">
    <property type="entry name" value="PAC"/>
    <property type="match status" value="3"/>
</dbReference>
<evidence type="ECO:0000256" key="10">
    <source>
        <dbReference type="ARBA" id="ARBA00022741"/>
    </source>
</evidence>
<keyword evidence="11" id="KW-0418">Kinase</keyword>
<dbReference type="EC" id="2.7.13.3" evidence="3"/>
<name>E6VRW8_PSEA9</name>
<dbReference type="SUPFAM" id="SSF47384">
    <property type="entry name" value="Homodimeric domain of signal transducing histidine kinase"/>
    <property type="match status" value="1"/>
</dbReference>
<evidence type="ECO:0000256" key="13">
    <source>
        <dbReference type="ARBA" id="ARBA00022989"/>
    </source>
</evidence>
<dbReference type="Gene3D" id="3.30.450.20">
    <property type="entry name" value="PAS domain"/>
    <property type="match status" value="3"/>
</dbReference>
<dbReference type="Pfam" id="PF13426">
    <property type="entry name" value="PAS_9"/>
    <property type="match status" value="2"/>
</dbReference>
<keyword evidence="5" id="KW-0997">Cell inner membrane</keyword>
<dbReference type="eggNOG" id="COG2205">
    <property type="taxonomic scope" value="Bacteria"/>
</dbReference>
<dbReference type="InterPro" id="IPR004358">
    <property type="entry name" value="Sig_transdc_His_kin-like_C"/>
</dbReference>
<dbReference type="PANTHER" id="PTHR43304:SF1">
    <property type="entry name" value="PAC DOMAIN-CONTAINING PROTEIN"/>
    <property type="match status" value="1"/>
</dbReference>
<dbReference type="PROSITE" id="PS50109">
    <property type="entry name" value="HIS_KIN"/>
    <property type="match status" value="1"/>
</dbReference>
<dbReference type="InterPro" id="IPR003018">
    <property type="entry name" value="GAF"/>
</dbReference>
<dbReference type="PROSITE" id="PS50113">
    <property type="entry name" value="PAC"/>
    <property type="match status" value="2"/>
</dbReference>
<dbReference type="InterPro" id="IPR001610">
    <property type="entry name" value="PAC"/>
</dbReference>
<feature type="domain" description="PAS" evidence="17">
    <location>
        <begin position="300"/>
        <end position="372"/>
    </location>
</feature>
<dbReference type="SMART" id="SM00388">
    <property type="entry name" value="HisKA"/>
    <property type="match status" value="1"/>
</dbReference>
<evidence type="ECO:0000256" key="6">
    <source>
        <dbReference type="ARBA" id="ARBA00022553"/>
    </source>
</evidence>
<dbReference type="InterPro" id="IPR036097">
    <property type="entry name" value="HisK_dim/P_sf"/>
</dbReference>
<gene>
    <name evidence="19" type="ordered locus">Daes_0884</name>
</gene>
<feature type="domain" description="PAC" evidence="18">
    <location>
        <begin position="123"/>
        <end position="174"/>
    </location>
</feature>
<dbReference type="SMART" id="SM00387">
    <property type="entry name" value="HATPase_c"/>
    <property type="match status" value="1"/>
</dbReference>
<dbReference type="Pfam" id="PF13185">
    <property type="entry name" value="GAF_2"/>
    <property type="match status" value="1"/>
</dbReference>
<dbReference type="InterPro" id="IPR003594">
    <property type="entry name" value="HATPase_dom"/>
</dbReference>
<evidence type="ECO:0000259" key="16">
    <source>
        <dbReference type="PROSITE" id="PS50109"/>
    </source>
</evidence>
<evidence type="ECO:0000256" key="3">
    <source>
        <dbReference type="ARBA" id="ARBA00012438"/>
    </source>
</evidence>
<sequence>MPKPVTATGDGMTSESNRTRKELIAELAALRACLGAVLTPGQPPVSDPDGERYRQMVDGLPQIVYEMDLEGRFVYVNAFALKRFGFTAQDVATGLYLHQILHPDSIGRARAGMARTLRGTGANGEEYIAVCKDGTSFPIKVYSQGVFSDGHATGVRGVVIDITDTKRAEEALYQSENYYRTIFEHTGTAMIIFGADAVVHRCNSQFETLTGYTADEIVNRKTWDIFVAPEDLERVRGFNRQRRMQDPSVPSDYEMTILTKDGDRKLAHLFVQAIPRTDDMVCSLIDITARHRTERALRDSEKRYELVARGANDGIWDWDLQTDTIFYSARYREMLGYEEAEFPNTSDSWKNAIHPDDLEPILAANRTCTEGGTDQFEVEYRLRHKDGTYRWVLGRGASARDERGEVYRLAGTHTDITERKLSERTTQAMYAISKAISTTDNLQALYETIHAILGQVIDATNFFIALYDEPGDRVAFAYFADDKDELYDIRNVSDPNTRGLTVHILRTGRPLFISQADPIPPENARNIGIVGTPAAVWLGVPLKLKGRTMGAMAVQHYTNPRHYTDADVSFLEAVSEQVALAIERKSNEEELTRFSEDLEDMVELRTTELQVQASELESANQRLTELDTIKSALVSSISHELRTPLTSIRGFAKLTRKEFVRHFLPLAESPLAEAKGERIRQNLGIIETEGERLTRLINDFLDINRIESGKVVWNDQFLNPCEVVHQAANALAGALAARPAIKLKLSLPPTVPLIHADPDKVQQVLINLLNNACKFTAEGFIKISVTGNVDSLTITVSDTGMGIGPEDQPNIFEKFYKARAGDTLVAEARGTGLGLSICKEIVEHYGGSIWVDSTLGQGSAFSFTLPSVHGSETACK</sequence>
<dbReference type="InterPro" id="IPR013655">
    <property type="entry name" value="PAS_fold_3"/>
</dbReference>
<keyword evidence="15" id="KW-0472">Membrane</keyword>
<evidence type="ECO:0000256" key="7">
    <source>
        <dbReference type="ARBA" id="ARBA00022679"/>
    </source>
</evidence>
<feature type="domain" description="PAS" evidence="17">
    <location>
        <begin position="49"/>
        <end position="120"/>
    </location>
</feature>
<protein>
    <recommendedName>
        <fullName evidence="3">histidine kinase</fullName>
        <ecNumber evidence="3">2.7.13.3</ecNumber>
    </recommendedName>
</protein>
<dbReference type="FunFam" id="3.30.565.10:FF:000023">
    <property type="entry name" value="PAS domain-containing sensor histidine kinase"/>
    <property type="match status" value="1"/>
</dbReference>
<keyword evidence="6" id="KW-0597">Phosphoprotein</keyword>
<dbReference type="SMART" id="SM00091">
    <property type="entry name" value="PAS"/>
    <property type="match status" value="3"/>
</dbReference>
<reference evidence="20" key="1">
    <citation type="submission" date="2010-12" db="EMBL/GenBank/DDBJ databases">
        <title>Complete sequence of Desulfovibrio aespoeensis Aspo-2.</title>
        <authorList>
            <consortium name="US DOE Joint Genome Institute"/>
            <person name="Lucas S."/>
            <person name="Copeland A."/>
            <person name="Lapidus A."/>
            <person name="Cheng J.-F."/>
            <person name="Goodwin L."/>
            <person name="Pitluck S."/>
            <person name="Chertkov O."/>
            <person name="Misra M."/>
            <person name="Detter J.C."/>
            <person name="Han C."/>
            <person name="Tapia R."/>
            <person name="Land M."/>
            <person name="Hauser L."/>
            <person name="Kyrpides N."/>
            <person name="Ivanova N."/>
            <person name="Ovchinnikova G."/>
            <person name="Pedersen K."/>
            <person name="Jagevall S."/>
            <person name="Hazen T."/>
            <person name="Woyke T."/>
        </authorList>
    </citation>
    <scope>NUCLEOTIDE SEQUENCE [LARGE SCALE GENOMIC DNA]</scope>
    <source>
        <strain evidence="20">ATCC 700646 / DSM 10631 / Aspo-2</strain>
    </source>
</reference>
<dbReference type="CDD" id="cd16922">
    <property type="entry name" value="HATPase_EvgS-ArcB-TorS-like"/>
    <property type="match status" value="1"/>
</dbReference>
<reference evidence="19 20" key="2">
    <citation type="journal article" date="2014" name="Genome Announc.">
        <title>Complete Genome Sequence of the Subsurface, Mesophilic Sulfate-Reducing Bacterium Desulfovibrio aespoeensis Aspo-2.</title>
        <authorList>
            <person name="Pedersen K."/>
            <person name="Bengtsson A."/>
            <person name="Edlund J."/>
            <person name="Rabe L."/>
            <person name="Hazen T."/>
            <person name="Chakraborty R."/>
            <person name="Goodwin L."/>
            <person name="Shapiro N."/>
        </authorList>
    </citation>
    <scope>NUCLEOTIDE SEQUENCE [LARGE SCALE GENOMIC DNA]</scope>
    <source>
        <strain evidence="20">ATCC 700646 / DSM 10631 / Aspo-2</strain>
    </source>
</reference>
<dbReference type="CDD" id="cd00082">
    <property type="entry name" value="HisKA"/>
    <property type="match status" value="1"/>
</dbReference>
<organism evidence="19 20">
    <name type="scientific">Pseudodesulfovibrio aespoeensis (strain ATCC 700646 / DSM 10631 / Aspo-2)</name>
    <name type="common">Desulfovibrio aespoeensis</name>
    <dbReference type="NCBI Taxonomy" id="643562"/>
    <lineage>
        <taxon>Bacteria</taxon>
        <taxon>Pseudomonadati</taxon>
        <taxon>Thermodesulfobacteriota</taxon>
        <taxon>Desulfovibrionia</taxon>
        <taxon>Desulfovibrionales</taxon>
        <taxon>Desulfovibrionaceae</taxon>
    </lineage>
</organism>
<keyword evidence="13" id="KW-1133">Transmembrane helix</keyword>
<dbReference type="STRING" id="643562.Daes_0884"/>
<keyword evidence="14" id="KW-0902">Two-component regulatory system</keyword>
<evidence type="ECO:0000256" key="11">
    <source>
        <dbReference type="ARBA" id="ARBA00022777"/>
    </source>
</evidence>
<evidence type="ECO:0000256" key="9">
    <source>
        <dbReference type="ARBA" id="ARBA00022737"/>
    </source>
</evidence>
<dbReference type="SUPFAM" id="SSF55874">
    <property type="entry name" value="ATPase domain of HSP90 chaperone/DNA topoisomerase II/histidine kinase"/>
    <property type="match status" value="1"/>
</dbReference>
<keyword evidence="12" id="KW-0067">ATP-binding</keyword>
<dbReference type="PRINTS" id="PR00344">
    <property type="entry name" value="BCTRLSENSOR"/>
</dbReference>
<dbReference type="InterPro" id="IPR005467">
    <property type="entry name" value="His_kinase_dom"/>
</dbReference>
<evidence type="ECO:0000259" key="18">
    <source>
        <dbReference type="PROSITE" id="PS50113"/>
    </source>
</evidence>
<evidence type="ECO:0000259" key="17">
    <source>
        <dbReference type="PROSITE" id="PS50112"/>
    </source>
</evidence>
<evidence type="ECO:0000256" key="1">
    <source>
        <dbReference type="ARBA" id="ARBA00000085"/>
    </source>
</evidence>
<evidence type="ECO:0000256" key="4">
    <source>
        <dbReference type="ARBA" id="ARBA00022475"/>
    </source>
</evidence>
<dbReference type="SMART" id="SM00065">
    <property type="entry name" value="GAF"/>
    <property type="match status" value="1"/>
</dbReference>
<dbReference type="eggNOG" id="COG2202">
    <property type="taxonomic scope" value="Bacteria"/>
</dbReference>
<keyword evidence="20" id="KW-1185">Reference proteome</keyword>
<keyword evidence="7" id="KW-0808">Transferase</keyword>
<dbReference type="Pfam" id="PF02518">
    <property type="entry name" value="HATPase_c"/>
    <property type="match status" value="1"/>
</dbReference>
<proteinExistence type="predicted"/>
<dbReference type="GO" id="GO:0000155">
    <property type="term" value="F:phosphorelay sensor kinase activity"/>
    <property type="evidence" value="ECO:0007669"/>
    <property type="project" value="InterPro"/>
</dbReference>
<evidence type="ECO:0000256" key="8">
    <source>
        <dbReference type="ARBA" id="ARBA00022692"/>
    </source>
</evidence>
<dbReference type="PANTHER" id="PTHR43304">
    <property type="entry name" value="PHYTOCHROME-LIKE PROTEIN CPH1"/>
    <property type="match status" value="1"/>
</dbReference>
<keyword evidence="4" id="KW-1003">Cell membrane</keyword>
<dbReference type="InterPro" id="IPR029016">
    <property type="entry name" value="GAF-like_dom_sf"/>
</dbReference>
<dbReference type="GO" id="GO:0005886">
    <property type="term" value="C:plasma membrane"/>
    <property type="evidence" value="ECO:0007669"/>
    <property type="project" value="UniProtKB-SubCell"/>
</dbReference>
<dbReference type="GO" id="GO:0005524">
    <property type="term" value="F:ATP binding"/>
    <property type="evidence" value="ECO:0007669"/>
    <property type="project" value="UniProtKB-KW"/>
</dbReference>
<feature type="domain" description="PAS" evidence="17">
    <location>
        <begin position="175"/>
        <end position="247"/>
    </location>
</feature>